<keyword evidence="1" id="KW-1133">Transmembrane helix</keyword>
<evidence type="ECO:0000256" key="1">
    <source>
        <dbReference type="SAM" id="Phobius"/>
    </source>
</evidence>
<evidence type="ECO:0000313" key="3">
    <source>
        <dbReference type="Proteomes" id="UP001139347"/>
    </source>
</evidence>
<dbReference type="Proteomes" id="UP001139347">
    <property type="component" value="Unassembled WGS sequence"/>
</dbReference>
<sequence length="270" mass="30473">MKSGKYEEWFDVAFDRAVSSSSLTKGESKRASWKKVQAQIEQVNRNRKRRRRIQLSGIVAASFLAGAILFSPSSVIKAISPIVKSVVDMGNGMIGIVIKNGEVPPSVVTPKTVKPDDFLDENENGEMTESLLYSYTWENHPAPESMDEIQSQLSFHLPDLRQLPTEFHLQSYTTSDPSEVENKFDKVALKFTNNEEQTLWVQIIHLRTYSSIMSTVPQETEKLQIGSDEVYFTPGSYNQLFGTNGNLLIQIGSELPKDVLIQFYKSLQTK</sequence>
<comment type="caution">
    <text evidence="2">The sequence shown here is derived from an EMBL/GenBank/DDBJ whole genome shotgun (WGS) entry which is preliminary data.</text>
</comment>
<feature type="transmembrane region" description="Helical" evidence="1">
    <location>
        <begin position="55"/>
        <end position="76"/>
    </location>
</feature>
<reference evidence="2" key="1">
    <citation type="submission" date="2022-04" db="EMBL/GenBank/DDBJ databases">
        <title>Paenibacillus mangrovi sp. nov., a novel endophytic bacterium isolated from bark of Kandelia candel.</title>
        <authorList>
            <person name="Tuo L."/>
        </authorList>
    </citation>
    <scope>NUCLEOTIDE SEQUENCE</scope>
    <source>
        <strain evidence="2">KQZ6P-2</strain>
    </source>
</reference>
<dbReference type="EMBL" id="JALIRP010000004">
    <property type="protein sequence ID" value="MCJ8012441.1"/>
    <property type="molecule type" value="Genomic_DNA"/>
</dbReference>
<dbReference type="AlphaFoldDB" id="A0A9X1WPQ6"/>
<dbReference type="RefSeq" id="WP_244725240.1">
    <property type="nucleotide sequence ID" value="NZ_JALIRP010000004.1"/>
</dbReference>
<evidence type="ECO:0008006" key="4">
    <source>
        <dbReference type="Google" id="ProtNLM"/>
    </source>
</evidence>
<name>A0A9X1WPQ6_9BACL</name>
<protein>
    <recommendedName>
        <fullName evidence="4">DUF4367 domain-containing protein</fullName>
    </recommendedName>
</protein>
<proteinExistence type="predicted"/>
<keyword evidence="3" id="KW-1185">Reference proteome</keyword>
<keyword evidence="1" id="KW-0472">Membrane</keyword>
<organism evidence="2 3">
    <name type="scientific">Paenibacillus mangrovi</name>
    <dbReference type="NCBI Taxonomy" id="2931978"/>
    <lineage>
        <taxon>Bacteria</taxon>
        <taxon>Bacillati</taxon>
        <taxon>Bacillota</taxon>
        <taxon>Bacilli</taxon>
        <taxon>Bacillales</taxon>
        <taxon>Paenibacillaceae</taxon>
        <taxon>Paenibacillus</taxon>
    </lineage>
</organism>
<accession>A0A9X1WPQ6</accession>
<gene>
    <name evidence="2" type="ORF">MUG84_11925</name>
</gene>
<evidence type="ECO:0000313" key="2">
    <source>
        <dbReference type="EMBL" id="MCJ8012441.1"/>
    </source>
</evidence>
<keyword evidence="1" id="KW-0812">Transmembrane</keyword>